<gene>
    <name evidence="2" type="ORF">CspeluHIS016_0405540</name>
</gene>
<evidence type="ECO:0000313" key="3">
    <source>
        <dbReference type="Proteomes" id="UP001222932"/>
    </source>
</evidence>
<comment type="caution">
    <text evidence="2">The sequence shown here is derived from an EMBL/GenBank/DDBJ whole genome shotgun (WGS) entry which is preliminary data.</text>
</comment>
<feature type="region of interest" description="Disordered" evidence="1">
    <location>
        <begin position="291"/>
        <end position="312"/>
    </location>
</feature>
<protein>
    <recommendedName>
        <fullName evidence="4">F-box domain-containing protein</fullName>
    </recommendedName>
</protein>
<dbReference type="CDD" id="cd09917">
    <property type="entry name" value="F-box_SF"/>
    <property type="match status" value="1"/>
</dbReference>
<name>A0AAD3TVM5_9TREE</name>
<proteinExistence type="predicted"/>
<organism evidence="2 3">
    <name type="scientific">Cutaneotrichosporon spelunceum</name>
    <dbReference type="NCBI Taxonomy" id="1672016"/>
    <lineage>
        <taxon>Eukaryota</taxon>
        <taxon>Fungi</taxon>
        <taxon>Dikarya</taxon>
        <taxon>Basidiomycota</taxon>
        <taxon>Agaricomycotina</taxon>
        <taxon>Tremellomycetes</taxon>
        <taxon>Trichosporonales</taxon>
        <taxon>Trichosporonaceae</taxon>
        <taxon>Cutaneotrichosporon</taxon>
    </lineage>
</organism>
<sequence length="562" mass="62039">MLDTLPPEILYQVAHHLILATCSPPVDLLCTCKALHAAAAPDLNPNLYASVFRAHYDTAAAQRRLTTLGPSDSPYPNRPRDPSSTARQLSPEPLKPVDFAAELRTRTLALERLRRVAAGGGELRAEELWVVYLMLIENDGKNLGHLVKPFGPGPSVDIVALVRDYHDRTLISTSGFVYPPQQPVDALAMWISWLLDDYATSTPGRLRALRPYVFAAHQYDLFYAPWTQPRVPVPQRNNQHRAPPPLGPYTSVHTPQDHACTVPVYGRTLSIAPPILAHAAQLRFFTAPEANSPSTIPDLGRSNPTDTEDLRSLPRPTLQSARHDADFERLLACTDGSQSPGRALWAWRDVFAGSWEGTFTFLEFDAFRDMLAGHPAAIYSGSYGEQAQVWKLRETFVRPKLGTPADGPGLPLRGSMVNAGFPADMRPFNPNAIAARAPGRSPEDATIDDALERQLAALPGYESIPHAEVEAALARAEPGDNLGLLVTGVGHSAWGRFVISGHVRVWDGLLYLVKEYAPFQRGKWLYRGYVLGDGTMVGRWRDTFTPEDYVGYEGTFMLKKRS</sequence>
<keyword evidence="3" id="KW-1185">Reference proteome</keyword>
<evidence type="ECO:0000256" key="1">
    <source>
        <dbReference type="SAM" id="MobiDB-lite"/>
    </source>
</evidence>
<evidence type="ECO:0000313" key="2">
    <source>
        <dbReference type="EMBL" id="GMK57720.1"/>
    </source>
</evidence>
<dbReference type="EMBL" id="BTCM01000004">
    <property type="protein sequence ID" value="GMK57720.1"/>
    <property type="molecule type" value="Genomic_DNA"/>
</dbReference>
<dbReference type="AlphaFoldDB" id="A0AAD3TVM5"/>
<evidence type="ECO:0008006" key="4">
    <source>
        <dbReference type="Google" id="ProtNLM"/>
    </source>
</evidence>
<reference evidence="2" key="1">
    <citation type="journal article" date="2023" name="BMC Genomics">
        <title>Chromosome-level genome assemblies of Cutaneotrichosporon spp. (Trichosporonales, Basidiomycota) reveal imbalanced evolution between nucleotide sequences and chromosome synteny.</title>
        <authorList>
            <person name="Kobayashi Y."/>
            <person name="Kayamori A."/>
            <person name="Aoki K."/>
            <person name="Shiwa Y."/>
            <person name="Matsutani M."/>
            <person name="Fujita N."/>
            <person name="Sugita T."/>
            <person name="Iwasaki W."/>
            <person name="Tanaka N."/>
            <person name="Takashima M."/>
        </authorList>
    </citation>
    <scope>NUCLEOTIDE SEQUENCE</scope>
    <source>
        <strain evidence="2">HIS016</strain>
    </source>
</reference>
<reference evidence="2" key="2">
    <citation type="submission" date="2023-06" db="EMBL/GenBank/DDBJ databases">
        <authorList>
            <person name="Kobayashi Y."/>
            <person name="Kayamori A."/>
            <person name="Aoki K."/>
            <person name="Shiwa Y."/>
            <person name="Fujita N."/>
            <person name="Sugita T."/>
            <person name="Iwasaki W."/>
            <person name="Tanaka N."/>
            <person name="Takashima M."/>
        </authorList>
    </citation>
    <scope>NUCLEOTIDE SEQUENCE</scope>
    <source>
        <strain evidence="2">HIS016</strain>
    </source>
</reference>
<feature type="region of interest" description="Disordered" evidence="1">
    <location>
        <begin position="66"/>
        <end position="91"/>
    </location>
</feature>
<accession>A0AAD3TVM5</accession>
<dbReference type="Proteomes" id="UP001222932">
    <property type="component" value="Unassembled WGS sequence"/>
</dbReference>